<dbReference type="PANTHER" id="PTHR10744:SF1">
    <property type="entry name" value="SMALL RIBOSOMAL SUBUNIT PROTEIN US17M"/>
    <property type="match status" value="1"/>
</dbReference>
<keyword evidence="2 6" id="KW-0699">rRNA-binding</keyword>
<keyword evidence="5 6" id="KW-0687">Ribonucleoprotein</keyword>
<evidence type="ECO:0000256" key="1">
    <source>
        <dbReference type="ARBA" id="ARBA00010254"/>
    </source>
</evidence>
<evidence type="ECO:0000313" key="7">
    <source>
        <dbReference type="EMBL" id="CAA3705254.1"/>
    </source>
</evidence>
<dbReference type="GO" id="GO:0022627">
    <property type="term" value="C:cytosolic small ribosomal subunit"/>
    <property type="evidence" value="ECO:0007669"/>
    <property type="project" value="UniProtKB-UniRule"/>
</dbReference>
<dbReference type="PRINTS" id="PR00973">
    <property type="entry name" value="RIBOSOMALS17"/>
</dbReference>
<dbReference type="EMBL" id="CACTJB010000001">
    <property type="protein sequence ID" value="CAA3705254.1"/>
    <property type="molecule type" value="Genomic_DNA"/>
</dbReference>
<dbReference type="InterPro" id="IPR019984">
    <property type="entry name" value="Ribosomal_uS17_bact/chlr"/>
</dbReference>
<dbReference type="Gene3D" id="2.40.50.140">
    <property type="entry name" value="Nucleic acid-binding proteins"/>
    <property type="match status" value="1"/>
</dbReference>
<dbReference type="InterPro" id="IPR000266">
    <property type="entry name" value="Ribosomal_uS17"/>
</dbReference>
<organism evidence="7 8">
    <name type="scientific">Candidatus Portiera aleyrodidarum</name>
    <name type="common">primary endosymbiont of Bemisia tabaci</name>
    <dbReference type="NCBI Taxonomy" id="91844"/>
    <lineage>
        <taxon>Bacteria</taxon>
        <taxon>Pseudomonadati</taxon>
        <taxon>Pseudomonadota</taxon>
        <taxon>Gammaproteobacteria</taxon>
        <taxon>Candidatus Johnevansiales</taxon>
        <taxon>Candidatus Johnevansiaceae</taxon>
        <taxon>Candidatus Portiera</taxon>
    </lineage>
</organism>
<evidence type="ECO:0000256" key="6">
    <source>
        <dbReference type="HAMAP-Rule" id="MF_01345"/>
    </source>
</evidence>
<comment type="caution">
    <text evidence="7">The sequence shown here is derived from an EMBL/GenBank/DDBJ whole genome shotgun (WGS) entry which is preliminary data.</text>
</comment>
<dbReference type="AlphaFoldDB" id="A0A6S6RYC9"/>
<reference evidence="7 8" key="1">
    <citation type="submission" date="2019-12" db="EMBL/GenBank/DDBJ databases">
        <authorList>
            <person name="Santos-Garcia D."/>
            <person name="Santos-Garcia D."/>
            <person name="Santos-Garcia D."/>
        </authorList>
    </citation>
    <scope>NUCLEOTIDE SEQUENCE [LARGE SCALE GENOMIC DNA]</scope>
    <source>
        <strain evidence="7">SiSi</strain>
    </source>
</reference>
<dbReference type="HAMAP" id="MF_01345_B">
    <property type="entry name" value="Ribosomal_uS17_B"/>
    <property type="match status" value="1"/>
</dbReference>
<keyword evidence="3 6" id="KW-0694">RNA-binding</keyword>
<dbReference type="GO" id="GO:0003735">
    <property type="term" value="F:structural constituent of ribosome"/>
    <property type="evidence" value="ECO:0007669"/>
    <property type="project" value="UniProtKB-UniRule"/>
</dbReference>
<proteinExistence type="inferred from homology"/>
<name>A0A6S6RYC9_9GAMM</name>
<keyword evidence="4 6" id="KW-0689">Ribosomal protein</keyword>
<dbReference type="Proteomes" id="UP000560980">
    <property type="component" value="Unassembled WGS sequence"/>
</dbReference>
<comment type="similarity">
    <text evidence="1 6">Belongs to the universal ribosomal protein uS17 family.</text>
</comment>
<dbReference type="GO" id="GO:0006412">
    <property type="term" value="P:translation"/>
    <property type="evidence" value="ECO:0007669"/>
    <property type="project" value="UniProtKB-UniRule"/>
</dbReference>
<dbReference type="RefSeq" id="WP_183042901.1">
    <property type="nucleotide sequence ID" value="NZ_CACTJB010000001.1"/>
</dbReference>
<dbReference type="InterPro" id="IPR012340">
    <property type="entry name" value="NA-bd_OB-fold"/>
</dbReference>
<comment type="function">
    <text evidence="6">One of the primary rRNA binding proteins, it binds specifically to the 5'-end of 16S ribosomal RNA.</text>
</comment>
<evidence type="ECO:0000256" key="4">
    <source>
        <dbReference type="ARBA" id="ARBA00022980"/>
    </source>
</evidence>
<dbReference type="GO" id="GO:0019843">
    <property type="term" value="F:rRNA binding"/>
    <property type="evidence" value="ECO:0007669"/>
    <property type="project" value="UniProtKB-UniRule"/>
</dbReference>
<dbReference type="CDD" id="cd00364">
    <property type="entry name" value="Ribosomal_uS17"/>
    <property type="match status" value="1"/>
</dbReference>
<evidence type="ECO:0000256" key="3">
    <source>
        <dbReference type="ARBA" id="ARBA00022884"/>
    </source>
</evidence>
<evidence type="ECO:0000256" key="5">
    <source>
        <dbReference type="ARBA" id="ARBA00023274"/>
    </source>
</evidence>
<accession>A0A6S6RYC9</accession>
<evidence type="ECO:0000256" key="2">
    <source>
        <dbReference type="ARBA" id="ARBA00022730"/>
    </source>
</evidence>
<comment type="subunit">
    <text evidence="6">Part of the 30S ribosomal subunit.</text>
</comment>
<dbReference type="PANTHER" id="PTHR10744">
    <property type="entry name" value="40S RIBOSOMAL PROTEIN S11 FAMILY MEMBER"/>
    <property type="match status" value="1"/>
</dbReference>
<sequence length="85" mass="9969">MKSNRKVRKIKGKVISNKMKKTIVVVIERKFKHKTYCKYVKRSKKISVHDAQNKAEIGDLVECAESLKLSKKKSWILIKILKNKK</sequence>
<gene>
    <name evidence="6 7" type="primary">rpsQ</name>
    <name evidence="7" type="ORF">SISI_0111</name>
</gene>
<dbReference type="SUPFAM" id="SSF50249">
    <property type="entry name" value="Nucleic acid-binding proteins"/>
    <property type="match status" value="1"/>
</dbReference>
<dbReference type="NCBIfam" id="NF004123">
    <property type="entry name" value="PRK05610.1"/>
    <property type="match status" value="1"/>
</dbReference>
<dbReference type="NCBIfam" id="TIGR03635">
    <property type="entry name" value="uS17_bact"/>
    <property type="match status" value="1"/>
</dbReference>
<dbReference type="Pfam" id="PF00366">
    <property type="entry name" value="Ribosomal_S17"/>
    <property type="match status" value="1"/>
</dbReference>
<evidence type="ECO:0000313" key="8">
    <source>
        <dbReference type="Proteomes" id="UP000560980"/>
    </source>
</evidence>
<protein>
    <recommendedName>
        <fullName evidence="6">Small ribosomal subunit protein uS17</fullName>
    </recommendedName>
</protein>